<comment type="caution">
    <text evidence="1">The sequence shown here is derived from an EMBL/GenBank/DDBJ whole genome shotgun (WGS) entry which is preliminary data.</text>
</comment>
<sequence>MFQRYFRRDGNNEWPPVASVINRAPGAASRSPRPTAFLSGNLAMYAVKAQAITASYRQPPAQRCQSGITTNARTAGASAFSGERGQSAVRAIQRHQIPTA</sequence>
<proteinExistence type="predicted"/>
<organism evidence="1 2">
    <name type="scientific">Candidatus Proximibacter danicus</name>
    <dbReference type="NCBI Taxonomy" id="2954365"/>
    <lineage>
        <taxon>Bacteria</taxon>
        <taxon>Pseudomonadati</taxon>
        <taxon>Pseudomonadota</taxon>
        <taxon>Betaproteobacteria</taxon>
        <taxon>Candidatus Proximibacter</taxon>
    </lineage>
</organism>
<gene>
    <name evidence="1" type="ORF">IPL58_12860</name>
</gene>
<evidence type="ECO:0000313" key="2">
    <source>
        <dbReference type="Proteomes" id="UP000886689"/>
    </source>
</evidence>
<accession>A0A9D7PSN6</accession>
<evidence type="ECO:0000313" key="1">
    <source>
        <dbReference type="EMBL" id="MBK8524877.1"/>
    </source>
</evidence>
<name>A0A9D7PSN6_9PROT</name>
<protein>
    <submittedName>
        <fullName evidence="1">Uncharacterized protein</fullName>
    </submittedName>
</protein>
<dbReference type="AlphaFoldDB" id="A0A9D7PSN6"/>
<reference evidence="1" key="1">
    <citation type="submission" date="2020-10" db="EMBL/GenBank/DDBJ databases">
        <title>Connecting structure to function with the recovery of over 1000 high-quality activated sludge metagenome-assembled genomes encoding full-length rRNA genes using long-read sequencing.</title>
        <authorList>
            <person name="Singleton C.M."/>
            <person name="Petriglieri F."/>
            <person name="Kristensen J.M."/>
            <person name="Kirkegaard R.H."/>
            <person name="Michaelsen T.Y."/>
            <person name="Andersen M.H."/>
            <person name="Karst S.M."/>
            <person name="Dueholm M.S."/>
            <person name="Nielsen P.H."/>
            <person name="Albertsen M."/>
        </authorList>
    </citation>
    <scope>NUCLEOTIDE SEQUENCE</scope>
    <source>
        <strain evidence="1">Hirt_18-Q3-R61-65_BATAC.395</strain>
    </source>
</reference>
<dbReference type="EMBL" id="JADJUC010000016">
    <property type="protein sequence ID" value="MBK8524877.1"/>
    <property type="molecule type" value="Genomic_DNA"/>
</dbReference>
<dbReference type="Proteomes" id="UP000886689">
    <property type="component" value="Unassembled WGS sequence"/>
</dbReference>